<accession>A0ABV7ZEM0</accession>
<comment type="caution">
    <text evidence="7">The sequence shown here is derived from an EMBL/GenBank/DDBJ whole genome shotgun (WGS) entry which is preliminary data.</text>
</comment>
<reference evidence="8" key="1">
    <citation type="journal article" date="2019" name="Int. J. Syst. Evol. Microbiol.">
        <title>The Global Catalogue of Microorganisms (GCM) 10K type strain sequencing project: providing services to taxonomists for standard genome sequencing and annotation.</title>
        <authorList>
            <consortium name="The Broad Institute Genomics Platform"/>
            <consortium name="The Broad Institute Genome Sequencing Center for Infectious Disease"/>
            <person name="Wu L."/>
            <person name="Ma J."/>
        </authorList>
    </citation>
    <scope>NUCLEOTIDE SEQUENCE [LARGE SCALE GENOMIC DNA]</scope>
    <source>
        <strain evidence="8">CCTCC AB 2017081</strain>
    </source>
</reference>
<dbReference type="InterPro" id="IPR051052">
    <property type="entry name" value="Diverse_substrate_MTase"/>
</dbReference>
<dbReference type="InterPro" id="IPR029063">
    <property type="entry name" value="SAM-dependent_MTases_sf"/>
</dbReference>
<feature type="compositionally biased region" description="Low complexity" evidence="4">
    <location>
        <begin position="113"/>
        <end position="130"/>
    </location>
</feature>
<gene>
    <name evidence="7" type="ORF">ACFOSB_17350</name>
</gene>
<dbReference type="GO" id="GO:0032259">
    <property type="term" value="P:methylation"/>
    <property type="evidence" value="ECO:0007669"/>
    <property type="project" value="UniProtKB-KW"/>
</dbReference>
<feature type="domain" description="Methyltransferase type 11" evidence="6">
    <location>
        <begin position="169"/>
        <end position="263"/>
    </location>
</feature>
<evidence type="ECO:0000256" key="5">
    <source>
        <dbReference type="SAM" id="Phobius"/>
    </source>
</evidence>
<evidence type="ECO:0000256" key="3">
    <source>
        <dbReference type="ARBA" id="ARBA00022679"/>
    </source>
</evidence>
<dbReference type="SUPFAM" id="SSF53335">
    <property type="entry name" value="S-adenosyl-L-methionine-dependent methyltransferases"/>
    <property type="match status" value="1"/>
</dbReference>
<evidence type="ECO:0000313" key="7">
    <source>
        <dbReference type="EMBL" id="MFC3834625.1"/>
    </source>
</evidence>
<dbReference type="EMBL" id="JBHRZG010000024">
    <property type="protein sequence ID" value="MFC3834625.1"/>
    <property type="molecule type" value="Genomic_DNA"/>
</dbReference>
<keyword evidence="8" id="KW-1185">Reference proteome</keyword>
<dbReference type="RefSeq" id="WP_322472356.1">
    <property type="nucleotide sequence ID" value="NZ_JBHRZG010000024.1"/>
</dbReference>
<keyword evidence="5" id="KW-1133">Transmembrane helix</keyword>
<organism evidence="7 8">
    <name type="scientific">Deinococcus rufus</name>
    <dbReference type="NCBI Taxonomy" id="2136097"/>
    <lineage>
        <taxon>Bacteria</taxon>
        <taxon>Thermotogati</taxon>
        <taxon>Deinococcota</taxon>
        <taxon>Deinococci</taxon>
        <taxon>Deinococcales</taxon>
        <taxon>Deinococcaceae</taxon>
        <taxon>Deinococcus</taxon>
    </lineage>
</organism>
<dbReference type="InterPro" id="IPR013216">
    <property type="entry name" value="Methyltransf_11"/>
</dbReference>
<dbReference type="EC" id="2.1.1.-" evidence="7"/>
<name>A0ABV7ZEM0_9DEIO</name>
<keyword evidence="5" id="KW-0812">Transmembrane</keyword>
<sequence>MSRVILALLGVILLAVVALALLWLLGQVMVGVGAFVVGTAAVLSRLLWFLIVTGVLSGLVYFVASAWRPAARIATPGVPSGVRLDTAATAFAVPAPAGGPAQSTAQGRPPEHAAPVSAAPAAAPAGPAADHPARFDGRAGVYAAARPGYPEDLGTWLEEAGLLDAPVADIGAGTGLFTRLLLASGATVQAVEPNPDMRAQLLTALADAVQAGRLTVHGGTSEATGLADAAVGLITAAQAAHWFDPEPTVAEFRRVLRPGGRVLLVWNDWRGVERPFNRAYGEAIRPFLAAGTPDVATRVPEDRLPALLPGGFERREFTHEVTLTRERLHALAASVSYLPGPDDAGYPAMTRALDDVFDIYALRDSVTFGYRTHAFLGSVEEPVT</sequence>
<dbReference type="Gene3D" id="3.40.50.150">
    <property type="entry name" value="Vaccinia Virus protein VP39"/>
    <property type="match status" value="1"/>
</dbReference>
<keyword evidence="5" id="KW-0472">Membrane</keyword>
<proteinExistence type="inferred from homology"/>
<comment type="similarity">
    <text evidence="1">Belongs to the methyltransferase superfamily.</text>
</comment>
<evidence type="ECO:0000256" key="1">
    <source>
        <dbReference type="ARBA" id="ARBA00008361"/>
    </source>
</evidence>
<dbReference type="PANTHER" id="PTHR44942:SF4">
    <property type="entry name" value="METHYLTRANSFERASE TYPE 11 DOMAIN-CONTAINING PROTEIN"/>
    <property type="match status" value="1"/>
</dbReference>
<dbReference type="PANTHER" id="PTHR44942">
    <property type="entry name" value="METHYLTRANSF_11 DOMAIN-CONTAINING PROTEIN"/>
    <property type="match status" value="1"/>
</dbReference>
<dbReference type="Proteomes" id="UP001595803">
    <property type="component" value="Unassembled WGS sequence"/>
</dbReference>
<dbReference type="GO" id="GO:0008168">
    <property type="term" value="F:methyltransferase activity"/>
    <property type="evidence" value="ECO:0007669"/>
    <property type="project" value="UniProtKB-KW"/>
</dbReference>
<evidence type="ECO:0000259" key="6">
    <source>
        <dbReference type="Pfam" id="PF08241"/>
    </source>
</evidence>
<evidence type="ECO:0000256" key="4">
    <source>
        <dbReference type="SAM" id="MobiDB-lite"/>
    </source>
</evidence>
<protein>
    <submittedName>
        <fullName evidence="7">Class I SAM-dependent methyltransferase</fullName>
        <ecNumber evidence="7">2.1.1.-</ecNumber>
    </submittedName>
</protein>
<keyword evidence="2 7" id="KW-0489">Methyltransferase</keyword>
<evidence type="ECO:0000313" key="8">
    <source>
        <dbReference type="Proteomes" id="UP001595803"/>
    </source>
</evidence>
<dbReference type="CDD" id="cd02440">
    <property type="entry name" value="AdoMet_MTases"/>
    <property type="match status" value="1"/>
</dbReference>
<feature type="region of interest" description="Disordered" evidence="4">
    <location>
        <begin position="96"/>
        <end position="130"/>
    </location>
</feature>
<dbReference type="Pfam" id="PF08241">
    <property type="entry name" value="Methyltransf_11"/>
    <property type="match status" value="1"/>
</dbReference>
<feature type="transmembrane region" description="Helical" evidence="5">
    <location>
        <begin position="46"/>
        <end position="64"/>
    </location>
</feature>
<evidence type="ECO:0000256" key="2">
    <source>
        <dbReference type="ARBA" id="ARBA00022603"/>
    </source>
</evidence>
<keyword evidence="3 7" id="KW-0808">Transferase</keyword>